<sequence length="286" mass="31857">MTSLNHKIDFAVVLSVTKANPNGDPLNGNRPRQNYDGYGEISDVALKRKIRNRLQDMGESIFVQSNDRKSDSYGSLRERADANAELEKILKSKTVSGDEFANIACGEWLDVRSFGQVFAFKADKGAGVSVGIRGPVSIHTATSLDPIDITSMQITKSVNSEPGTSRGSDTMGMKHRVDWGVYMFYGSINTQLAEKTGFTNEDAERFKNALVSLFENDASSARPEGSMEVHTVYWWEHNCKLGQYSSAKVHRSLKVEKRVEEPKSFEDYEFVIQPLEGLKVEVIDGQ</sequence>
<dbReference type="EMBL" id="SMRT01000002">
    <property type="protein sequence ID" value="TDF99443.1"/>
    <property type="molecule type" value="Genomic_DNA"/>
</dbReference>
<evidence type="ECO:0000313" key="2">
    <source>
        <dbReference type="Proteomes" id="UP000295636"/>
    </source>
</evidence>
<organism evidence="1 2">
    <name type="scientific">Paenibacillus piri</name>
    <dbReference type="NCBI Taxonomy" id="2547395"/>
    <lineage>
        <taxon>Bacteria</taxon>
        <taxon>Bacillati</taxon>
        <taxon>Bacillota</taxon>
        <taxon>Bacilli</taxon>
        <taxon>Bacillales</taxon>
        <taxon>Paenibacillaceae</taxon>
        <taxon>Paenibacillus</taxon>
    </lineage>
</organism>
<dbReference type="Pfam" id="PF05107">
    <property type="entry name" value="Cas_Cas7"/>
    <property type="match status" value="1"/>
</dbReference>
<protein>
    <submittedName>
        <fullName evidence="1">Type I-C CRISPR-associated protein Cas7/Csd2</fullName>
    </submittedName>
</protein>
<dbReference type="AlphaFoldDB" id="A0A4R5KU51"/>
<dbReference type="InterPro" id="IPR006482">
    <property type="entry name" value="Cas7_Csh2/Csh2"/>
</dbReference>
<keyword evidence="2" id="KW-1185">Reference proteome</keyword>
<dbReference type="OrthoDB" id="9776792at2"/>
<dbReference type="Proteomes" id="UP000295636">
    <property type="component" value="Unassembled WGS sequence"/>
</dbReference>
<comment type="caution">
    <text evidence="1">The sequence shown here is derived from an EMBL/GenBank/DDBJ whole genome shotgun (WGS) entry which is preliminary data.</text>
</comment>
<dbReference type="NCBIfam" id="TIGR02589">
    <property type="entry name" value="cas_Csd2"/>
    <property type="match status" value="1"/>
</dbReference>
<accession>A0A4R5KU51</accession>
<evidence type="ECO:0000313" key="1">
    <source>
        <dbReference type="EMBL" id="TDF99443.1"/>
    </source>
</evidence>
<dbReference type="InterPro" id="IPR013418">
    <property type="entry name" value="CRISPR-assoc_prot_Cas7/Csd2"/>
</dbReference>
<proteinExistence type="predicted"/>
<reference evidence="1 2" key="1">
    <citation type="submission" date="2019-03" db="EMBL/GenBank/DDBJ databases">
        <title>This is whole genome sequence of Paenibacillus sp MS74 strain.</title>
        <authorList>
            <person name="Trinh H.N."/>
        </authorList>
    </citation>
    <scope>NUCLEOTIDE SEQUENCE [LARGE SCALE GENOMIC DNA]</scope>
    <source>
        <strain evidence="1 2">MS74</strain>
    </source>
</reference>
<dbReference type="RefSeq" id="WP_133225980.1">
    <property type="nucleotide sequence ID" value="NZ_SMRT01000002.1"/>
</dbReference>
<dbReference type="GO" id="GO:0043571">
    <property type="term" value="P:maintenance of CRISPR repeat elements"/>
    <property type="evidence" value="ECO:0007669"/>
    <property type="project" value="InterPro"/>
</dbReference>
<gene>
    <name evidence="1" type="primary">cas7c</name>
    <name evidence="1" type="ORF">E1757_06220</name>
</gene>
<dbReference type="NCBIfam" id="TIGR01595">
    <property type="entry name" value="cas_CT1132"/>
    <property type="match status" value="1"/>
</dbReference>
<name>A0A4R5KU51_9BACL</name>